<dbReference type="GO" id="GO:0005525">
    <property type="term" value="F:GTP binding"/>
    <property type="evidence" value="ECO:0007669"/>
    <property type="project" value="UniProtKB-KW"/>
</dbReference>
<comment type="catalytic activity">
    <reaction evidence="8">
        <text>alpha-D-mannose 1-phosphate + GTP + H(+) = GDP-alpha-D-mannose + diphosphate</text>
        <dbReference type="Rhea" id="RHEA:15229"/>
        <dbReference type="ChEBI" id="CHEBI:15378"/>
        <dbReference type="ChEBI" id="CHEBI:33019"/>
        <dbReference type="ChEBI" id="CHEBI:37565"/>
        <dbReference type="ChEBI" id="CHEBI:57527"/>
        <dbReference type="ChEBI" id="CHEBI:58409"/>
        <dbReference type="EC" id="2.7.7.13"/>
    </reaction>
</comment>
<evidence type="ECO:0000256" key="9">
    <source>
        <dbReference type="RuleBase" id="RU004190"/>
    </source>
</evidence>
<dbReference type="InterPro" id="IPR029044">
    <property type="entry name" value="Nucleotide-diphossugar_trans"/>
</dbReference>
<dbReference type="EMBL" id="CP003380">
    <property type="protein sequence ID" value="AFJ03422.1"/>
    <property type="molecule type" value="Genomic_DNA"/>
</dbReference>
<dbReference type="STRING" id="754477.Q7C_2288"/>
<dbReference type="CDD" id="cd02509">
    <property type="entry name" value="GDP-M1P_Guanylyltransferase"/>
    <property type="match status" value="1"/>
</dbReference>
<name>I1YKH9_METFJ</name>
<organism evidence="13 14">
    <name type="scientific">Methylophaga frappieri (strain ATCC BAA-2434 / DSM 25690 / JAM7)</name>
    <dbReference type="NCBI Taxonomy" id="754477"/>
    <lineage>
        <taxon>Bacteria</taxon>
        <taxon>Pseudomonadati</taxon>
        <taxon>Pseudomonadota</taxon>
        <taxon>Gammaproteobacteria</taxon>
        <taxon>Thiotrichales</taxon>
        <taxon>Piscirickettsiaceae</taxon>
        <taxon>Methylophaga</taxon>
    </lineage>
</organism>
<dbReference type="Pfam" id="PF22640">
    <property type="entry name" value="ManC_GMP_beta-helix"/>
    <property type="match status" value="1"/>
</dbReference>
<keyword evidence="4 13" id="KW-0808">Transferase</keyword>
<dbReference type="Gene3D" id="3.90.550.10">
    <property type="entry name" value="Spore Coat Polysaccharide Biosynthesis Protein SpsA, Chain A"/>
    <property type="match status" value="1"/>
</dbReference>
<dbReference type="HOGENOM" id="CLU_035527_1_0_6"/>
<dbReference type="FunFam" id="2.60.120.10:FF:000032">
    <property type="entry name" value="Mannose-1-phosphate guanylyltransferase/mannose-6-phosphate isomerase"/>
    <property type="match status" value="1"/>
</dbReference>
<evidence type="ECO:0000256" key="4">
    <source>
        <dbReference type="ARBA" id="ARBA00022679"/>
    </source>
</evidence>
<evidence type="ECO:0000259" key="11">
    <source>
        <dbReference type="Pfam" id="PF01050"/>
    </source>
</evidence>
<dbReference type="AlphaFoldDB" id="I1YKH9"/>
<dbReference type="PATRIC" id="fig|754477.3.peg.2255"/>
<protein>
    <recommendedName>
        <fullName evidence="3">mannose-1-phosphate guanylyltransferase</fullName>
        <ecNumber evidence="3">2.7.7.13</ecNumber>
    </recommendedName>
</protein>
<dbReference type="InterPro" id="IPR051161">
    <property type="entry name" value="Mannose-6P_isomerase_type2"/>
</dbReference>
<dbReference type="eggNOG" id="COG0662">
    <property type="taxonomic scope" value="Bacteria"/>
</dbReference>
<evidence type="ECO:0000256" key="2">
    <source>
        <dbReference type="ARBA" id="ARBA00006115"/>
    </source>
</evidence>
<dbReference type="RefSeq" id="WP_014704841.1">
    <property type="nucleotide sequence ID" value="NC_017856.1"/>
</dbReference>
<feature type="domain" description="Mannose-6-phosphate isomerase type II C-terminal" evidence="11">
    <location>
        <begin position="357"/>
        <end position="470"/>
    </location>
</feature>
<dbReference type="SUPFAM" id="SSF51182">
    <property type="entry name" value="RmlC-like cupins"/>
    <property type="match status" value="1"/>
</dbReference>
<dbReference type="GO" id="GO:0000271">
    <property type="term" value="P:polysaccharide biosynthetic process"/>
    <property type="evidence" value="ECO:0007669"/>
    <property type="project" value="InterPro"/>
</dbReference>
<dbReference type="InterPro" id="IPR001538">
    <property type="entry name" value="Man6P_isomerase-2_C"/>
</dbReference>
<sequence>MNKPTKLISVIMCGGAGSRLWPLSRAEHPKPFIEMPDRQSLIKKAALRAAALPGAVELLVVSNEALLFNLHDEIAPVIAPDQKLTYLLEPVAKNTTAAIAAAVHRIIAVHGEDATLMVLSADHLIEDELAFANAVNEAVTLSAQDYLVSFGIKPDRPETGFGYLQITDDKVSKFIEKPQREEAEKLVASGDYYWNAGMFCFKASVMRQELAEYCPAILQATQKAVALSGQIRLNDALVLRLAAEHFQDIEDISIDYAVMEKTRHAAAVACDIGWHDVGSWQALSEIYEHDNDGNAIRAEVCLHQAKNSFFYSDDRLIGAVGVENLIIVDTPDAILVADKAASQDVRQIYKALKQQDHPTHRFHNKVYRPWGSYTVLEVADHYKIKRIEVNPGASLSLQSHQYRSEHWVVIEGTALVINDDKQLTIAQNESTYIHAGHKHRLSNPYTEKLVIIEVQTGDYVGEDDIKRYEDVYGRVRNLPA</sequence>
<dbReference type="PANTHER" id="PTHR46390">
    <property type="entry name" value="MANNOSE-1-PHOSPHATE GUANYLYLTRANSFERASE"/>
    <property type="match status" value="1"/>
</dbReference>
<dbReference type="GO" id="GO:0004475">
    <property type="term" value="F:mannose-1-phosphate guanylyltransferase (GTP) activity"/>
    <property type="evidence" value="ECO:0007669"/>
    <property type="project" value="UniProtKB-EC"/>
</dbReference>
<evidence type="ECO:0000259" key="12">
    <source>
        <dbReference type="Pfam" id="PF22640"/>
    </source>
</evidence>
<dbReference type="GO" id="GO:0009298">
    <property type="term" value="P:GDP-mannose biosynthetic process"/>
    <property type="evidence" value="ECO:0007669"/>
    <property type="project" value="UniProtKB-UniPathway"/>
</dbReference>
<dbReference type="OrthoDB" id="9806359at2"/>
<feature type="domain" description="Nucleotidyl transferase" evidence="10">
    <location>
        <begin position="9"/>
        <end position="290"/>
    </location>
</feature>
<dbReference type="InterPro" id="IPR011051">
    <property type="entry name" value="RmlC_Cupin_sf"/>
</dbReference>
<reference evidence="13 14" key="1">
    <citation type="journal article" date="2012" name="J. Bacteriol.">
        <title>Complete genome sequences of Methylophaga sp. strain JAM1 and Methylophaga sp. strain JAM7.</title>
        <authorList>
            <person name="Villeneuve C."/>
            <person name="Martineau C."/>
            <person name="Mauffrey F."/>
            <person name="Villemur R."/>
        </authorList>
    </citation>
    <scope>NUCLEOTIDE SEQUENCE [LARGE SCALE GENOMIC DNA]</scope>
    <source>
        <strain evidence="13 14">JAM7</strain>
    </source>
</reference>
<keyword evidence="7" id="KW-0342">GTP-binding</keyword>
<comment type="similarity">
    <text evidence="2 9">Belongs to the mannose-6-phosphate isomerase type 2 family.</text>
</comment>
<evidence type="ECO:0000256" key="1">
    <source>
        <dbReference type="ARBA" id="ARBA00004823"/>
    </source>
</evidence>
<dbReference type="InterPro" id="IPR049577">
    <property type="entry name" value="GMPP_N"/>
</dbReference>
<evidence type="ECO:0000256" key="3">
    <source>
        <dbReference type="ARBA" id="ARBA00012387"/>
    </source>
</evidence>
<dbReference type="PANTHER" id="PTHR46390:SF1">
    <property type="entry name" value="MANNOSE-1-PHOSPHATE GUANYLYLTRANSFERASE"/>
    <property type="match status" value="1"/>
</dbReference>
<feature type="domain" description="MannoseP isomerase/GMP-like beta-helix" evidence="12">
    <location>
        <begin position="305"/>
        <end position="352"/>
    </location>
</feature>
<evidence type="ECO:0000256" key="6">
    <source>
        <dbReference type="ARBA" id="ARBA00022741"/>
    </source>
</evidence>
<keyword evidence="5 13" id="KW-0548">Nucleotidyltransferase</keyword>
<proteinExistence type="inferred from homology"/>
<dbReference type="InterPro" id="IPR014710">
    <property type="entry name" value="RmlC-like_jellyroll"/>
</dbReference>
<gene>
    <name evidence="13" type="ordered locus">Q7C_2288</name>
</gene>
<dbReference type="KEGG" id="mec:Q7C_2288"/>
<dbReference type="Pfam" id="PF00483">
    <property type="entry name" value="NTP_transferase"/>
    <property type="match status" value="1"/>
</dbReference>
<dbReference type="Proteomes" id="UP000009145">
    <property type="component" value="Chromosome"/>
</dbReference>
<dbReference type="SUPFAM" id="SSF53448">
    <property type="entry name" value="Nucleotide-diphospho-sugar transferases"/>
    <property type="match status" value="1"/>
</dbReference>
<dbReference type="NCBIfam" id="TIGR01479">
    <property type="entry name" value="GMP_PMI"/>
    <property type="match status" value="1"/>
</dbReference>
<evidence type="ECO:0000256" key="8">
    <source>
        <dbReference type="ARBA" id="ARBA00047343"/>
    </source>
</evidence>
<dbReference type="InterPro" id="IPR005835">
    <property type="entry name" value="NTP_transferase_dom"/>
</dbReference>
<keyword evidence="6" id="KW-0547">Nucleotide-binding</keyword>
<accession>I1YKH9</accession>
<dbReference type="EC" id="2.7.7.13" evidence="3"/>
<dbReference type="eggNOG" id="COG0836">
    <property type="taxonomic scope" value="Bacteria"/>
</dbReference>
<dbReference type="UniPathway" id="UPA00126">
    <property type="reaction ID" value="UER00930"/>
</dbReference>
<dbReference type="InterPro" id="IPR006375">
    <property type="entry name" value="Man1P_GuaTrfase/Man6P_Isoase"/>
</dbReference>
<dbReference type="FunFam" id="3.90.550.10:FF:000046">
    <property type="entry name" value="Mannose-1-phosphate guanylyltransferase (GDP)"/>
    <property type="match status" value="1"/>
</dbReference>
<dbReference type="Pfam" id="PF01050">
    <property type="entry name" value="MannoseP_isomer"/>
    <property type="match status" value="1"/>
</dbReference>
<evidence type="ECO:0000313" key="13">
    <source>
        <dbReference type="EMBL" id="AFJ03422.1"/>
    </source>
</evidence>
<evidence type="ECO:0000259" key="10">
    <source>
        <dbReference type="Pfam" id="PF00483"/>
    </source>
</evidence>
<evidence type="ECO:0000256" key="7">
    <source>
        <dbReference type="ARBA" id="ARBA00023134"/>
    </source>
</evidence>
<evidence type="ECO:0000256" key="5">
    <source>
        <dbReference type="ARBA" id="ARBA00022695"/>
    </source>
</evidence>
<evidence type="ECO:0000313" key="14">
    <source>
        <dbReference type="Proteomes" id="UP000009145"/>
    </source>
</evidence>
<dbReference type="Gene3D" id="2.60.120.10">
    <property type="entry name" value="Jelly Rolls"/>
    <property type="match status" value="1"/>
</dbReference>
<dbReference type="CDD" id="cd02213">
    <property type="entry name" value="cupin_PMI_typeII_C"/>
    <property type="match status" value="1"/>
</dbReference>
<keyword evidence="14" id="KW-1185">Reference proteome</keyword>
<comment type="pathway">
    <text evidence="1">Nucleotide-sugar biosynthesis; GDP-alpha-D-mannose biosynthesis; GDP-alpha-D-mannose from alpha-D-mannose 1-phosphate (GTP route): step 1/1.</text>
</comment>
<dbReference type="InterPro" id="IPR054566">
    <property type="entry name" value="ManC/GMP-like_b-helix"/>
</dbReference>